<reference evidence="3" key="7">
    <citation type="submission" date="2022-02" db="EMBL/GenBank/DDBJ databases">
        <authorList>
            <person name="Christensen J.J.E."/>
            <person name="Jensen C.S."/>
            <person name="Nielsen X.C."/>
            <person name="Dargis R."/>
        </authorList>
    </citation>
    <scope>NUCLEOTIDE SEQUENCE</scope>
    <source>
        <strain evidence="3">A12055600</strain>
    </source>
</reference>
<evidence type="ECO:0000313" key="5">
    <source>
        <dbReference type="EMBL" id="RSI09459.1"/>
    </source>
</evidence>
<evidence type="ECO:0000313" key="9">
    <source>
        <dbReference type="Proteomes" id="UP000183504"/>
    </source>
</evidence>
<evidence type="ECO:0000313" key="11">
    <source>
        <dbReference type="Proteomes" id="UP000269317"/>
    </source>
</evidence>
<dbReference type="EMBL" id="RJML01000003">
    <property type="protein sequence ID" value="RSI11011.1"/>
    <property type="molecule type" value="Genomic_DNA"/>
</dbReference>
<evidence type="ECO:0000313" key="2">
    <source>
        <dbReference type="EMBL" id="KAA0119139.1"/>
    </source>
</evidence>
<evidence type="ECO:0000313" key="14">
    <source>
        <dbReference type="Proteomes" id="UP000277597"/>
    </source>
</evidence>
<dbReference type="Proteomes" id="UP000272846">
    <property type="component" value="Unassembled WGS sequence"/>
</dbReference>
<name>A0A0B7GPV0_STRSA</name>
<dbReference type="Proteomes" id="UP000277597">
    <property type="component" value="Unassembled WGS sequence"/>
</dbReference>
<dbReference type="Proteomes" id="UP000183504">
    <property type="component" value="Unassembled WGS sequence"/>
</dbReference>
<reference evidence="2 15" key="5">
    <citation type="submission" date="2019-06" db="EMBL/GenBank/DDBJ databases">
        <title>Genome sequence and analysis of a MDR-Streptococcus sanguis isolated from throat swab of children with scarlet fever from Hangzhou,China.</title>
        <authorList>
            <person name="Huang Y."/>
            <person name="Xie L."/>
            <person name="Liu W."/>
        </authorList>
    </citation>
    <scope>NUCLEOTIDE SEQUENCE [LARGE SCALE GENOMIC DNA]</scope>
    <source>
        <strain evidence="2 15">S28</strain>
    </source>
</reference>
<protein>
    <submittedName>
        <fullName evidence="2">Zinc-ribbon domain-containing protein</fullName>
    </submittedName>
</protein>
<sequence>MIIWGYKGYQKNVGQTQSNIECANCHNVAPWDIIETGRKFTLYWIPTFPYGRKHYLTCPVCQHGKQIEKQEIEQFLNY</sequence>
<evidence type="ECO:0000313" key="6">
    <source>
        <dbReference type="EMBL" id="RSI11011.1"/>
    </source>
</evidence>
<evidence type="ECO:0000313" key="15">
    <source>
        <dbReference type="Proteomes" id="UP000324105"/>
    </source>
</evidence>
<evidence type="ECO:0000313" key="3">
    <source>
        <dbReference type="EMBL" id="MCY7035248.1"/>
    </source>
</evidence>
<evidence type="ECO:0000313" key="8">
    <source>
        <dbReference type="EMBL" id="SQF70893.1"/>
    </source>
</evidence>
<dbReference type="EMBL" id="RJMK01000001">
    <property type="protein sequence ID" value="RSI09459.1"/>
    <property type="molecule type" value="Genomic_DNA"/>
</dbReference>
<dbReference type="EMBL" id="VIBR01000001">
    <property type="protein sequence ID" value="KAA0119139.1"/>
    <property type="molecule type" value="Genomic_DNA"/>
</dbReference>
<reference evidence="11 12" key="4">
    <citation type="submission" date="2018-11" db="EMBL/GenBank/DDBJ databases">
        <title>Species Designations Belie Phenotypic and Genotypic Heterogeneity in Oral Streptococci.</title>
        <authorList>
            <person name="Velsko I."/>
        </authorList>
    </citation>
    <scope>NUCLEOTIDE SEQUENCE [LARGE SCALE GENOMIC DNA]</scope>
    <source>
        <strain evidence="7 13">BCC16</strain>
        <strain evidence="6 11">KLC03</strain>
        <strain evidence="5 12">KLC04</strain>
    </source>
</reference>
<dbReference type="EMBL" id="RJMT01000004">
    <property type="protein sequence ID" value="RSI31871.1"/>
    <property type="molecule type" value="Genomic_DNA"/>
</dbReference>
<dbReference type="Proteomes" id="UP000273966">
    <property type="component" value="Unassembled WGS sequence"/>
</dbReference>
<accession>A0A0B7GPV0</accession>
<dbReference type="OMA" id="KFTLYWI"/>
<dbReference type="Proteomes" id="UP000269317">
    <property type="component" value="Unassembled WGS sequence"/>
</dbReference>
<gene>
    <name evidence="7" type="ORF">D8879_05075</name>
    <name evidence="6" type="ORF">D8887_04600</name>
    <name evidence="5" type="ORF">D8888_00865</name>
    <name evidence="4" type="ORF">EII39_05395</name>
    <name evidence="2" type="ORF">FKX92_00925</name>
    <name evidence="3" type="ORF">MK406_09215</name>
    <name evidence="8" type="ORF">NCTC11086_00760</name>
    <name evidence="1" type="ORF">SSV_1498</name>
</gene>
<reference evidence="3 16" key="6">
    <citation type="journal article" date="2022" name="Med Res Arch">
        <title>Genomic identification of streptococcal strains and relation to clinical characteristics. A substudy to The Partial Oral Treatment of Endocarditis (POET) Trial.</title>
        <authorList>
            <person name="Christensen J."/>
            <person name="Jensen C."/>
            <person name="Dargis R."/>
            <person name="Nielsen X."/>
            <person name="Pries- Heje M."/>
            <person name="Wiingaard C."/>
            <person name="Ihlemann N."/>
            <person name="Gill S."/>
            <person name="Bruun N."/>
            <person name="Elming H."/>
            <person name="Povlsen J."/>
            <person name="Madsen T."/>
            <person name="Jensen K."/>
            <person name="Fuursted K."/>
            <person name="Ostergaard L."/>
            <person name="Christiansen U."/>
            <person name="Rosenvinge F."/>
            <person name="Helweg-Larsen J."/>
            <person name="Fosbol E."/>
            <person name="Kober L."/>
            <person name="Torp-Pedersen C."/>
            <person name="Tonder N."/>
            <person name="Moser C."/>
            <person name="Iversen K."/>
            <person name="Bundgaard H."/>
        </authorList>
    </citation>
    <scope>NUCLEOTIDE SEQUENCE [LARGE SCALE GENOMIC DNA]</scope>
    <source>
        <strain evidence="3 16">A12055600</strain>
    </source>
</reference>
<dbReference type="EMBL" id="RQZI01000004">
    <property type="protein sequence ID" value="RRC92594.1"/>
    <property type="molecule type" value="Genomic_DNA"/>
</dbReference>
<dbReference type="AlphaFoldDB" id="A0A0B7GPV0"/>
<reference evidence="8 10" key="2">
    <citation type="submission" date="2018-06" db="EMBL/GenBank/DDBJ databases">
        <authorList>
            <consortium name="Pathogen Informatics"/>
            <person name="Doyle S."/>
        </authorList>
    </citation>
    <scope>NUCLEOTIDE SEQUENCE [LARGE SCALE GENOMIC DNA]</scope>
    <source>
        <strain evidence="8 10">NCTC11086</strain>
    </source>
</reference>
<reference evidence="1 9" key="1">
    <citation type="submission" date="2015-01" db="EMBL/GenBank/DDBJ databases">
        <authorList>
            <person name="Pelicic Vladimir"/>
        </authorList>
    </citation>
    <scope>NUCLEOTIDE SEQUENCE [LARGE SCALE GENOMIC DNA]</scope>
    <source>
        <strain evidence="1 9">2908</strain>
    </source>
</reference>
<reference evidence="4 14" key="3">
    <citation type="submission" date="2018-11" db="EMBL/GenBank/DDBJ databases">
        <title>Genomes From Bacteria Associated with the Canine Oral Cavity: a Test Case for Automated Genome-Based Taxonomic Assignment.</title>
        <authorList>
            <person name="Coil D.A."/>
            <person name="Jospin G."/>
            <person name="Darling A.E."/>
            <person name="Wallis C."/>
            <person name="Davis I.J."/>
            <person name="Harris S."/>
            <person name="Eisen J.A."/>
            <person name="Holcombe L.J."/>
            <person name="O'Flynn C."/>
        </authorList>
    </citation>
    <scope>NUCLEOTIDE SEQUENCE [LARGE SCALE GENOMIC DNA]</scope>
    <source>
        <strain evidence="4 14">OH953</strain>
    </source>
</reference>
<dbReference type="Proteomes" id="UP000248534">
    <property type="component" value="Chromosome 1"/>
</dbReference>
<dbReference type="EMBL" id="CDMW01000001">
    <property type="protein sequence ID" value="CEL90790.1"/>
    <property type="molecule type" value="Genomic_DNA"/>
</dbReference>
<dbReference type="EMBL" id="LS483364">
    <property type="protein sequence ID" value="SQF70893.1"/>
    <property type="molecule type" value="Genomic_DNA"/>
</dbReference>
<evidence type="ECO:0000313" key="7">
    <source>
        <dbReference type="EMBL" id="RSI31871.1"/>
    </source>
</evidence>
<evidence type="ECO:0000313" key="13">
    <source>
        <dbReference type="Proteomes" id="UP000273966"/>
    </source>
</evidence>
<dbReference type="Proteomes" id="UP001208557">
    <property type="component" value="Unassembled WGS sequence"/>
</dbReference>
<evidence type="ECO:0000313" key="4">
    <source>
        <dbReference type="EMBL" id="RRC92594.1"/>
    </source>
</evidence>
<evidence type="ECO:0000313" key="16">
    <source>
        <dbReference type="Proteomes" id="UP001208557"/>
    </source>
</evidence>
<dbReference type="RefSeq" id="WP_002897142.1">
    <property type="nucleotide sequence ID" value="NZ_CAXTGR010000001.1"/>
</dbReference>
<evidence type="ECO:0000313" key="10">
    <source>
        <dbReference type="Proteomes" id="UP000248534"/>
    </source>
</evidence>
<organism evidence="1 9">
    <name type="scientific">Streptococcus sanguinis</name>
    <dbReference type="NCBI Taxonomy" id="1305"/>
    <lineage>
        <taxon>Bacteria</taxon>
        <taxon>Bacillati</taxon>
        <taxon>Bacillota</taxon>
        <taxon>Bacilli</taxon>
        <taxon>Lactobacillales</taxon>
        <taxon>Streptococcaceae</taxon>
        <taxon>Streptococcus</taxon>
    </lineage>
</organism>
<proteinExistence type="predicted"/>
<dbReference type="Proteomes" id="UP000324105">
    <property type="component" value="Unassembled WGS sequence"/>
</dbReference>
<evidence type="ECO:0000313" key="1">
    <source>
        <dbReference type="EMBL" id="CEL90790.1"/>
    </source>
</evidence>
<dbReference type="EMBL" id="JAKUVJ010000008">
    <property type="protein sequence ID" value="MCY7035248.1"/>
    <property type="molecule type" value="Genomic_DNA"/>
</dbReference>
<evidence type="ECO:0000313" key="12">
    <source>
        <dbReference type="Proteomes" id="UP000272846"/>
    </source>
</evidence>